<name>A0A5J5HL29_9BACI</name>
<keyword evidence="6" id="KW-0408">Iron</keyword>
<comment type="cofactor">
    <cofactor evidence="8">
        <name>[2Fe-2S] cluster</name>
        <dbReference type="ChEBI" id="CHEBI:190135"/>
    </cofactor>
</comment>
<accession>A0A5J5HL29</accession>
<dbReference type="GO" id="GO:0046872">
    <property type="term" value="F:metal ion binding"/>
    <property type="evidence" value="ECO:0007669"/>
    <property type="project" value="UniProtKB-KW"/>
</dbReference>
<dbReference type="InterPro" id="IPR006058">
    <property type="entry name" value="2Fe2S_fd_BS"/>
</dbReference>
<organism evidence="10 11">
    <name type="scientific">Niallia endozanthoxylica</name>
    <dbReference type="NCBI Taxonomy" id="2036016"/>
    <lineage>
        <taxon>Bacteria</taxon>
        <taxon>Bacillati</taxon>
        <taxon>Bacillota</taxon>
        <taxon>Bacilli</taxon>
        <taxon>Bacillales</taxon>
        <taxon>Bacillaceae</taxon>
        <taxon>Niallia</taxon>
    </lineage>
</organism>
<keyword evidence="11" id="KW-1185">Reference proteome</keyword>
<keyword evidence="3" id="KW-0001">2Fe-2S</keyword>
<evidence type="ECO:0000256" key="7">
    <source>
        <dbReference type="ARBA" id="ARBA00023014"/>
    </source>
</evidence>
<dbReference type="Gene3D" id="3.10.20.30">
    <property type="match status" value="1"/>
</dbReference>
<keyword evidence="7" id="KW-0411">Iron-sulfur</keyword>
<comment type="caution">
    <text evidence="10">The sequence shown here is derived from an EMBL/GenBank/DDBJ whole genome shotgun (WGS) entry which is preliminary data.</text>
</comment>
<dbReference type="Proteomes" id="UP000326671">
    <property type="component" value="Unassembled WGS sequence"/>
</dbReference>
<evidence type="ECO:0000256" key="6">
    <source>
        <dbReference type="ARBA" id="ARBA00023004"/>
    </source>
</evidence>
<proteinExistence type="inferred from homology"/>
<keyword evidence="5" id="KW-0249">Electron transport</keyword>
<evidence type="ECO:0000256" key="8">
    <source>
        <dbReference type="ARBA" id="ARBA00034078"/>
    </source>
</evidence>
<dbReference type="InterPro" id="IPR012675">
    <property type="entry name" value="Beta-grasp_dom_sf"/>
</dbReference>
<gene>
    <name evidence="10" type="ORF">F4V44_17915</name>
</gene>
<keyword evidence="4" id="KW-0479">Metal-binding</keyword>
<evidence type="ECO:0000256" key="3">
    <source>
        <dbReference type="ARBA" id="ARBA00022714"/>
    </source>
</evidence>
<comment type="similarity">
    <text evidence="1">Belongs to the 2Fe2S plant-type ferredoxin family.</text>
</comment>
<evidence type="ECO:0000256" key="4">
    <source>
        <dbReference type="ARBA" id="ARBA00022723"/>
    </source>
</evidence>
<dbReference type="AlphaFoldDB" id="A0A5J5HL29"/>
<dbReference type="PANTHER" id="PTHR43112">
    <property type="entry name" value="FERREDOXIN"/>
    <property type="match status" value="1"/>
</dbReference>
<evidence type="ECO:0000256" key="5">
    <source>
        <dbReference type="ARBA" id="ARBA00022982"/>
    </source>
</evidence>
<dbReference type="InterPro" id="IPR036010">
    <property type="entry name" value="2Fe-2S_ferredoxin-like_sf"/>
</dbReference>
<dbReference type="PROSITE" id="PS00197">
    <property type="entry name" value="2FE2S_FER_1"/>
    <property type="match status" value="1"/>
</dbReference>
<dbReference type="SUPFAM" id="SSF54292">
    <property type="entry name" value="2Fe-2S ferredoxin-like"/>
    <property type="match status" value="1"/>
</dbReference>
<evidence type="ECO:0000259" key="9">
    <source>
        <dbReference type="PROSITE" id="PS51085"/>
    </source>
</evidence>
<dbReference type="PANTHER" id="PTHR43112:SF3">
    <property type="entry name" value="FERREDOXIN-2, CHLOROPLASTIC"/>
    <property type="match status" value="1"/>
</dbReference>
<dbReference type="GO" id="GO:0051537">
    <property type="term" value="F:2 iron, 2 sulfur cluster binding"/>
    <property type="evidence" value="ECO:0007669"/>
    <property type="project" value="UniProtKB-KW"/>
</dbReference>
<evidence type="ECO:0000256" key="2">
    <source>
        <dbReference type="ARBA" id="ARBA00022448"/>
    </source>
</evidence>
<dbReference type="InterPro" id="IPR001041">
    <property type="entry name" value="2Fe-2S_ferredoxin-type"/>
</dbReference>
<dbReference type="CDD" id="cd00207">
    <property type="entry name" value="fer2"/>
    <property type="match status" value="1"/>
</dbReference>
<reference evidence="10 11" key="1">
    <citation type="submission" date="2019-09" db="EMBL/GenBank/DDBJ databases">
        <title>Whole genome sequences of isolates from the Mars Exploration Rovers.</title>
        <authorList>
            <person name="Seuylemezian A."/>
            <person name="Vaishampayan P."/>
        </authorList>
    </citation>
    <scope>NUCLEOTIDE SEQUENCE [LARGE SCALE GENOMIC DNA]</scope>
    <source>
        <strain evidence="10 11">MER_TA_151</strain>
    </source>
</reference>
<feature type="domain" description="2Fe-2S ferredoxin-type" evidence="9">
    <location>
        <begin position="5"/>
        <end position="99"/>
    </location>
</feature>
<evidence type="ECO:0000256" key="1">
    <source>
        <dbReference type="ARBA" id="ARBA00007874"/>
    </source>
</evidence>
<dbReference type="Pfam" id="PF00111">
    <property type="entry name" value="Fer2"/>
    <property type="match status" value="1"/>
</dbReference>
<dbReference type="OrthoDB" id="2874668at2"/>
<evidence type="ECO:0000313" key="10">
    <source>
        <dbReference type="EMBL" id="KAA9021021.1"/>
    </source>
</evidence>
<dbReference type="EMBL" id="VYKL01000028">
    <property type="protein sequence ID" value="KAA9021021.1"/>
    <property type="molecule type" value="Genomic_DNA"/>
</dbReference>
<evidence type="ECO:0000313" key="11">
    <source>
        <dbReference type="Proteomes" id="UP000326671"/>
    </source>
</evidence>
<sequence length="106" mass="11596">MEGVLMFTIKTVDSHDHKAWVGSGTESVLNGAQRNGVKIPYACKGGGCGLCKIRVEEGEFERGPSSIAVLPNHERDLNYTLACKTYPKSNLTIQIDLSRQNEKISS</sequence>
<keyword evidence="2" id="KW-0813">Transport</keyword>
<protein>
    <submittedName>
        <fullName evidence="10">2Fe-2S iron-sulfur cluster binding domain-containing protein</fullName>
    </submittedName>
</protein>
<dbReference type="PROSITE" id="PS51085">
    <property type="entry name" value="2FE2S_FER_2"/>
    <property type="match status" value="1"/>
</dbReference>